<gene>
    <name evidence="2" type="ORF">H9L17_02165</name>
</gene>
<keyword evidence="3" id="KW-1185">Reference proteome</keyword>
<evidence type="ECO:0000313" key="2">
    <source>
        <dbReference type="EMBL" id="QNN46994.1"/>
    </source>
</evidence>
<dbReference type="EMBL" id="CP060711">
    <property type="protein sequence ID" value="QNN46994.1"/>
    <property type="molecule type" value="Genomic_DNA"/>
</dbReference>
<organism evidence="2 3">
    <name type="scientific">Thermomonas brevis</name>
    <dbReference type="NCBI Taxonomy" id="215691"/>
    <lineage>
        <taxon>Bacteria</taxon>
        <taxon>Pseudomonadati</taxon>
        <taxon>Pseudomonadota</taxon>
        <taxon>Gammaproteobacteria</taxon>
        <taxon>Lysobacterales</taxon>
        <taxon>Lysobacteraceae</taxon>
        <taxon>Thermomonas</taxon>
    </lineage>
</organism>
<reference evidence="2 3" key="1">
    <citation type="submission" date="2020-08" db="EMBL/GenBank/DDBJ databases">
        <title>Genome sequence of Thermomonas brevis KACC 16975T.</title>
        <authorList>
            <person name="Hyun D.-W."/>
            <person name="Bae J.-W."/>
        </authorList>
    </citation>
    <scope>NUCLEOTIDE SEQUENCE [LARGE SCALE GENOMIC DNA]</scope>
    <source>
        <strain evidence="2 3">KACC 16975</strain>
    </source>
</reference>
<keyword evidence="1" id="KW-1133">Transmembrane helix</keyword>
<evidence type="ECO:0008006" key="4">
    <source>
        <dbReference type="Google" id="ProtNLM"/>
    </source>
</evidence>
<name>A0A7G9QUG9_9GAMM</name>
<evidence type="ECO:0000256" key="1">
    <source>
        <dbReference type="SAM" id="Phobius"/>
    </source>
</evidence>
<dbReference type="AlphaFoldDB" id="A0A7G9QUG9"/>
<evidence type="ECO:0000313" key="3">
    <source>
        <dbReference type="Proteomes" id="UP000515977"/>
    </source>
</evidence>
<dbReference type="Proteomes" id="UP000515977">
    <property type="component" value="Chromosome"/>
</dbReference>
<dbReference type="RefSeq" id="WP_187570742.1">
    <property type="nucleotide sequence ID" value="NZ_CP060711.1"/>
</dbReference>
<feature type="transmembrane region" description="Helical" evidence="1">
    <location>
        <begin position="42"/>
        <end position="61"/>
    </location>
</feature>
<keyword evidence="1" id="KW-0812">Transmembrane</keyword>
<sequence>MPLFKLLGVLVIAYAAYGAWRGEVFAKSGPWGKTIAREDSPRYFWAVIAIYGLLGLALLTVF</sequence>
<proteinExistence type="predicted"/>
<protein>
    <recommendedName>
        <fullName evidence="4">DUF3995 domain-containing protein</fullName>
    </recommendedName>
</protein>
<accession>A0A7G9QUG9</accession>
<dbReference type="KEGG" id="tbv:H9L17_02165"/>
<keyword evidence="1" id="KW-0472">Membrane</keyword>